<organism evidence="7 8">
    <name type="scientific">Syntrophobotulus glycolicus (strain DSM 8271 / FlGlyR)</name>
    <dbReference type="NCBI Taxonomy" id="645991"/>
    <lineage>
        <taxon>Bacteria</taxon>
        <taxon>Bacillati</taxon>
        <taxon>Bacillota</taxon>
        <taxon>Clostridia</taxon>
        <taxon>Eubacteriales</taxon>
        <taxon>Desulfitobacteriaceae</taxon>
        <taxon>Syntrophobotulus</taxon>
    </lineage>
</organism>
<dbReference type="GO" id="GO:0005829">
    <property type="term" value="C:cytosol"/>
    <property type="evidence" value="ECO:0007669"/>
    <property type="project" value="TreeGrafter"/>
</dbReference>
<gene>
    <name evidence="7" type="ordered locus">Sgly_0630</name>
</gene>
<dbReference type="Pfam" id="PF01523">
    <property type="entry name" value="PmbA_TldD_1st"/>
    <property type="match status" value="1"/>
</dbReference>
<dbReference type="Pfam" id="PF19289">
    <property type="entry name" value="PmbA_TldD_3rd"/>
    <property type="match status" value="1"/>
</dbReference>
<dbReference type="AlphaFoldDB" id="F0SZY1"/>
<evidence type="ECO:0000259" key="5">
    <source>
        <dbReference type="Pfam" id="PF01523"/>
    </source>
</evidence>
<evidence type="ECO:0000256" key="3">
    <source>
        <dbReference type="ARBA" id="ARBA00022801"/>
    </source>
</evidence>
<dbReference type="STRING" id="645991.Sgly_0630"/>
<evidence type="ECO:0000259" key="6">
    <source>
        <dbReference type="Pfam" id="PF19289"/>
    </source>
</evidence>
<dbReference type="Gene3D" id="3.30.2290.10">
    <property type="entry name" value="PmbA/TldD superfamily"/>
    <property type="match status" value="1"/>
</dbReference>
<dbReference type="InterPro" id="IPR002510">
    <property type="entry name" value="Metalloprtase-TldD/E_N"/>
</dbReference>
<protein>
    <submittedName>
        <fullName evidence="7">Peptidase U62 modulator of DNA gyrase</fullName>
    </submittedName>
</protein>
<evidence type="ECO:0000256" key="1">
    <source>
        <dbReference type="ARBA" id="ARBA00005836"/>
    </source>
</evidence>
<dbReference type="InterPro" id="IPR036059">
    <property type="entry name" value="TldD/PmbA_sf"/>
</dbReference>
<reference evidence="8" key="2">
    <citation type="submission" date="2011-02" db="EMBL/GenBank/DDBJ databases">
        <title>The complete genome of Syntrophobotulus glycolicus DSM 8271.</title>
        <authorList>
            <person name="Lucas S."/>
            <person name="Copeland A."/>
            <person name="Lapidus A."/>
            <person name="Bruce D."/>
            <person name="Goodwin L."/>
            <person name="Pitluck S."/>
            <person name="Kyrpides N."/>
            <person name="Mavromatis K."/>
            <person name="Pagani I."/>
            <person name="Ivanova N."/>
            <person name="Mikhailova N."/>
            <person name="Chertkov O."/>
            <person name="Held B."/>
            <person name="Detter J.C."/>
            <person name="Tapia R."/>
            <person name="Han C."/>
            <person name="Land M."/>
            <person name="Hauser L."/>
            <person name="Markowitz V."/>
            <person name="Cheng J.-F."/>
            <person name="Hugenholtz P."/>
            <person name="Woyke T."/>
            <person name="Wu D."/>
            <person name="Spring S."/>
            <person name="Schroeder M."/>
            <person name="Brambilla E."/>
            <person name="Klenk H.-P."/>
            <person name="Eisen J.A."/>
        </authorList>
    </citation>
    <scope>NUCLEOTIDE SEQUENCE [LARGE SCALE GENOMIC DNA]</scope>
    <source>
        <strain evidence="8">DSM 8271 / FlGlyR</strain>
    </source>
</reference>
<dbReference type="SUPFAM" id="SSF111283">
    <property type="entry name" value="Putative modulator of DNA gyrase, PmbA/TldD"/>
    <property type="match status" value="1"/>
</dbReference>
<dbReference type="InterPro" id="IPR045569">
    <property type="entry name" value="Metalloprtase-TldD/E_C"/>
</dbReference>
<accession>F0SZY1</accession>
<keyword evidence="4" id="KW-0482">Metalloprotease</keyword>
<dbReference type="GO" id="GO:0008237">
    <property type="term" value="F:metallopeptidase activity"/>
    <property type="evidence" value="ECO:0007669"/>
    <property type="project" value="UniProtKB-KW"/>
</dbReference>
<dbReference type="GO" id="GO:0006508">
    <property type="term" value="P:proteolysis"/>
    <property type="evidence" value="ECO:0007669"/>
    <property type="project" value="UniProtKB-KW"/>
</dbReference>
<dbReference type="eggNOG" id="COG0312">
    <property type="taxonomic scope" value="Bacteria"/>
</dbReference>
<dbReference type="KEGG" id="sgy:Sgly_0630"/>
<dbReference type="InterPro" id="IPR051463">
    <property type="entry name" value="Peptidase_U62_metallo"/>
</dbReference>
<reference evidence="7 8" key="1">
    <citation type="journal article" date="2011" name="Stand. Genomic Sci.">
        <title>Complete genome sequence of Syntrophobotulus glycolicus type strain (FlGlyR).</title>
        <authorList>
            <person name="Han C."/>
            <person name="Mwirichia R."/>
            <person name="Chertkov O."/>
            <person name="Held B."/>
            <person name="Lapidus A."/>
            <person name="Nolan M."/>
            <person name="Lucas S."/>
            <person name="Hammon N."/>
            <person name="Deshpande S."/>
            <person name="Cheng J.F."/>
            <person name="Tapia R."/>
            <person name="Goodwin L."/>
            <person name="Pitluck S."/>
            <person name="Huntemann M."/>
            <person name="Liolios K."/>
            <person name="Ivanova N."/>
            <person name="Pagani I."/>
            <person name="Mavromatis K."/>
            <person name="Ovchinikova G."/>
            <person name="Pati A."/>
            <person name="Chen A."/>
            <person name="Palaniappan K."/>
            <person name="Land M."/>
            <person name="Hauser L."/>
            <person name="Brambilla E.M."/>
            <person name="Rohde M."/>
            <person name="Spring S."/>
            <person name="Sikorski J."/>
            <person name="Goker M."/>
            <person name="Woyke T."/>
            <person name="Bristow J."/>
            <person name="Eisen J.A."/>
            <person name="Markowitz V."/>
            <person name="Hugenholtz P."/>
            <person name="Kyrpides N.C."/>
            <person name="Klenk H.P."/>
            <person name="Detter J.C."/>
        </authorList>
    </citation>
    <scope>NUCLEOTIDE SEQUENCE [LARGE SCALE GENOMIC DNA]</scope>
    <source>
        <strain evidence="8">DSM 8271 / FlGlyR</strain>
    </source>
</reference>
<keyword evidence="2" id="KW-0645">Protease</keyword>
<evidence type="ECO:0000256" key="4">
    <source>
        <dbReference type="ARBA" id="ARBA00023049"/>
    </source>
</evidence>
<dbReference type="InterPro" id="IPR035068">
    <property type="entry name" value="TldD/PmbA_N"/>
</dbReference>
<dbReference type="RefSeq" id="WP_013623863.1">
    <property type="nucleotide sequence ID" value="NC_015172.1"/>
</dbReference>
<evidence type="ECO:0000313" key="8">
    <source>
        <dbReference type="Proteomes" id="UP000007488"/>
    </source>
</evidence>
<keyword evidence="8" id="KW-1185">Reference proteome</keyword>
<feature type="domain" description="Metalloprotease TldD/E C-terminal" evidence="6">
    <location>
        <begin position="240"/>
        <end position="453"/>
    </location>
</feature>
<keyword evidence="3" id="KW-0378">Hydrolase</keyword>
<dbReference type="EMBL" id="CP002547">
    <property type="protein sequence ID" value="ADY54992.1"/>
    <property type="molecule type" value="Genomic_DNA"/>
</dbReference>
<dbReference type="HOGENOM" id="CLU_542610_0_0_9"/>
<comment type="similarity">
    <text evidence="1">Belongs to the peptidase U62 family.</text>
</comment>
<dbReference type="OrthoDB" id="9803213at2"/>
<sequence>MKNNHIAQIVRETAVLADQGYLIVRAQSNQKWSVRLNNGKIEKMTVDHDQGMGVQAWTKNGTSGFACEDRITRETGTVLVRRAWELAEQNERYQGEKNKNIFLAPLVNEGLDVHGESGFDNITPEQIIEKTSQIHQNLLNGTCLSKGTVSWQTNYFQVEDHWWIGRSDGSLVSYTVPRSVIIHIGTVKADGQVQSMQVHRSAAGPDLLSSELDDRILERRAYNRAEFALRVLQAGTISAGSYPLVIDYGLAKGLAHEAFGHAVESDLLQQSVLGEKGKLRKNLKIAPETVDIVDGPLLNDWADQPYSANGIPRKNVYIVQKGVLREQLGDIFSGETGEGIVSDAARTEDYASIPLPRMTNIRLIINNTVELKHSEDLFEEIRSLQEVMQKNKLLEEKDHLLLLGYRGGQVNTKTGDFVFQCDGIVNLADPRLTIYKPTIFSGRILSALKALKAGVGEEVFDAIGTCGKGGQSVPSSGGSSSYVLLNRDEQIRLGGDANK</sequence>
<name>F0SZY1_SYNGF</name>
<dbReference type="PANTHER" id="PTHR30624">
    <property type="entry name" value="UNCHARACTERIZED PROTEIN TLDD AND PMBA"/>
    <property type="match status" value="1"/>
</dbReference>
<evidence type="ECO:0000313" key="7">
    <source>
        <dbReference type="EMBL" id="ADY54992.1"/>
    </source>
</evidence>
<dbReference type="Proteomes" id="UP000007488">
    <property type="component" value="Chromosome"/>
</dbReference>
<feature type="domain" description="Metalloprotease TldD/E N-terminal" evidence="5">
    <location>
        <begin position="24"/>
        <end position="87"/>
    </location>
</feature>
<dbReference type="PANTHER" id="PTHR30624:SF4">
    <property type="entry name" value="METALLOPROTEASE TLDD"/>
    <property type="match status" value="1"/>
</dbReference>
<evidence type="ECO:0000256" key="2">
    <source>
        <dbReference type="ARBA" id="ARBA00022670"/>
    </source>
</evidence>
<proteinExistence type="inferred from homology"/>